<keyword evidence="4" id="KW-1185">Reference proteome</keyword>
<feature type="transmembrane region" description="Helical" evidence="2">
    <location>
        <begin position="53"/>
        <end position="74"/>
    </location>
</feature>
<dbReference type="AlphaFoldDB" id="A0A1A9A7B6"/>
<proteinExistence type="predicted"/>
<accession>A0A1A9A7B6</accession>
<dbReference type="STRING" id="261654.GA0070611_5445"/>
<evidence type="ECO:0000313" key="3">
    <source>
        <dbReference type="EMBL" id="SBT52001.1"/>
    </source>
</evidence>
<keyword evidence="2" id="KW-0812">Transmembrane</keyword>
<dbReference type="PATRIC" id="fig|261654.4.peg.5518"/>
<reference evidence="4" key="1">
    <citation type="submission" date="2016-06" db="EMBL/GenBank/DDBJ databases">
        <authorList>
            <person name="Varghese N."/>
            <person name="Submissions Spin"/>
        </authorList>
    </citation>
    <scope>NUCLEOTIDE SEQUENCE [LARGE SCALE GENOMIC DNA]</scope>
    <source>
        <strain evidence="4">DSM 44815</strain>
    </source>
</reference>
<organism evidence="3 4">
    <name type="scientific">Micromonospora auratinigra</name>
    <dbReference type="NCBI Taxonomy" id="261654"/>
    <lineage>
        <taxon>Bacteria</taxon>
        <taxon>Bacillati</taxon>
        <taxon>Actinomycetota</taxon>
        <taxon>Actinomycetes</taxon>
        <taxon>Micromonosporales</taxon>
        <taxon>Micromonosporaceae</taxon>
        <taxon>Micromonospora</taxon>
    </lineage>
</organism>
<evidence type="ECO:0000256" key="1">
    <source>
        <dbReference type="SAM" id="MobiDB-lite"/>
    </source>
</evidence>
<evidence type="ECO:0000313" key="4">
    <source>
        <dbReference type="Proteomes" id="UP000199385"/>
    </source>
</evidence>
<keyword evidence="2" id="KW-1133">Transmembrane helix</keyword>
<evidence type="ECO:0000256" key="2">
    <source>
        <dbReference type="SAM" id="Phobius"/>
    </source>
</evidence>
<dbReference type="RefSeq" id="WP_091670356.1">
    <property type="nucleotide sequence ID" value="NZ_LT594323.1"/>
</dbReference>
<keyword evidence="2" id="KW-0472">Membrane</keyword>
<dbReference type="OrthoDB" id="3400986at2"/>
<feature type="region of interest" description="Disordered" evidence="1">
    <location>
        <begin position="1"/>
        <end position="47"/>
    </location>
</feature>
<sequence length="183" mass="18220">MPEQAAPGTEPAPPSAAGAPPVGEPAATEPTAAAPAEPEEVGAESARPSPAGAVLGVLVLLLGLASVLLVLLRLPIGPGRDLREAFGGDGTAGAAVGDCVAELPVVAGAAATSADDARVVSCAATDAAYSVVGRVRDAAAARDRSATGCRPYFRTGDEEYVLYRVGDDGDGYLLCLVRRANGR</sequence>
<protein>
    <submittedName>
        <fullName evidence="3">Uncharacterized protein</fullName>
    </submittedName>
</protein>
<feature type="compositionally biased region" description="Low complexity" evidence="1">
    <location>
        <begin position="1"/>
        <end position="36"/>
    </location>
</feature>
<dbReference type="EMBL" id="LT594323">
    <property type="protein sequence ID" value="SBT52001.1"/>
    <property type="molecule type" value="Genomic_DNA"/>
</dbReference>
<gene>
    <name evidence="3" type="ORF">GA0070611_5445</name>
</gene>
<name>A0A1A9A7B6_9ACTN</name>
<dbReference type="Proteomes" id="UP000199385">
    <property type="component" value="Chromosome I"/>
</dbReference>